<evidence type="ECO:0008006" key="3">
    <source>
        <dbReference type="Google" id="ProtNLM"/>
    </source>
</evidence>
<dbReference type="InterPro" id="IPR036116">
    <property type="entry name" value="FN3_sf"/>
</dbReference>
<dbReference type="RefSeq" id="WP_092980874.1">
    <property type="nucleotide sequence ID" value="NZ_FOYQ01000001.1"/>
</dbReference>
<gene>
    <name evidence="1" type="ORF">SAMN04490243_0812</name>
</gene>
<evidence type="ECO:0000313" key="1">
    <source>
        <dbReference type="EMBL" id="SFR34310.1"/>
    </source>
</evidence>
<dbReference type="EMBL" id="FOYQ01000001">
    <property type="protein sequence ID" value="SFR34310.1"/>
    <property type="molecule type" value="Genomic_DNA"/>
</dbReference>
<sequence>MKRIVLKNWIGTVVLIAAMVLAGCKKDDGPSLPGAVTLVFPENNSECLTGIVLNQQTSEVEFRWQATNNAATYRLTVRHLGDGTTEQLTTSNTTARVVLDRGAPYSWSVVGQTASGMSGPSSATFQFYNAGITLTYPPFPATLISPGSGASITASAQGQVLLEWIGGDVDGDLNGYEVFLGTAVDNLSSAAQVGPFSTSTTVSVNSGTVYFWEVISRDAEGNSSSSGVYSFRVL</sequence>
<accession>A0A1I6FWL8</accession>
<dbReference type="InterPro" id="IPR013783">
    <property type="entry name" value="Ig-like_fold"/>
</dbReference>
<name>A0A1I6FWL8_9FLAO</name>
<dbReference type="AlphaFoldDB" id="A0A1I6FWL8"/>
<dbReference type="PROSITE" id="PS51257">
    <property type="entry name" value="PROKAR_LIPOPROTEIN"/>
    <property type="match status" value="1"/>
</dbReference>
<dbReference type="Proteomes" id="UP000199534">
    <property type="component" value="Unassembled WGS sequence"/>
</dbReference>
<proteinExistence type="predicted"/>
<dbReference type="Gene3D" id="2.60.40.10">
    <property type="entry name" value="Immunoglobulins"/>
    <property type="match status" value="2"/>
</dbReference>
<protein>
    <recommendedName>
        <fullName evidence="3">Fibronectin type-III domain-containing protein</fullName>
    </recommendedName>
</protein>
<reference evidence="1 2" key="1">
    <citation type="submission" date="2016-10" db="EMBL/GenBank/DDBJ databases">
        <authorList>
            <person name="de Groot N.N."/>
        </authorList>
    </citation>
    <scope>NUCLEOTIDE SEQUENCE [LARGE SCALE GENOMIC DNA]</scope>
    <source>
        <strain evidence="1 2">DSM 21019</strain>
    </source>
</reference>
<dbReference type="OrthoDB" id="789771at2"/>
<evidence type="ECO:0000313" key="2">
    <source>
        <dbReference type="Proteomes" id="UP000199534"/>
    </source>
</evidence>
<keyword evidence="2" id="KW-1185">Reference proteome</keyword>
<dbReference type="STRING" id="400055.SAMN04490243_0812"/>
<organism evidence="1 2">
    <name type="scientific">Robiginitalea myxolifaciens</name>
    <dbReference type="NCBI Taxonomy" id="400055"/>
    <lineage>
        <taxon>Bacteria</taxon>
        <taxon>Pseudomonadati</taxon>
        <taxon>Bacteroidota</taxon>
        <taxon>Flavobacteriia</taxon>
        <taxon>Flavobacteriales</taxon>
        <taxon>Flavobacteriaceae</taxon>
        <taxon>Robiginitalea</taxon>
    </lineage>
</organism>
<dbReference type="SUPFAM" id="SSF49265">
    <property type="entry name" value="Fibronectin type III"/>
    <property type="match status" value="1"/>
</dbReference>